<proteinExistence type="predicted"/>
<keyword evidence="2" id="KW-1185">Reference proteome</keyword>
<gene>
    <name evidence="1" type="ORF">BABL1_gene_280</name>
</gene>
<dbReference type="RefSeq" id="WP_023792340.1">
    <property type="nucleotide sequence ID" value="NC_023003.1"/>
</dbReference>
<evidence type="ECO:0000313" key="1">
    <source>
        <dbReference type="EMBL" id="CDK30735.1"/>
    </source>
</evidence>
<evidence type="ECO:0000313" key="2">
    <source>
        <dbReference type="Proteomes" id="UP000018769"/>
    </source>
</evidence>
<dbReference type="OrthoDB" id="9995171at2"/>
<organism evidence="1 2">
    <name type="scientific">Candidatus Babela massiliensis</name>
    <dbReference type="NCBI Taxonomy" id="673862"/>
    <lineage>
        <taxon>Bacteria</taxon>
        <taxon>Candidatus Babelota</taxon>
        <taxon>Candidatus Babeliae</taxon>
        <taxon>Candidatus Babeliales</taxon>
        <taxon>Candidatus Babeliaceae</taxon>
        <taxon>Candidatus Babela</taxon>
    </lineage>
</organism>
<reference evidence="1 2" key="1">
    <citation type="journal article" date="2015" name="Biol. Direct">
        <title>Babela massiliensis, a representative of a widespread bacterial phylum with unusual adaptations to parasitism in amoebae.</title>
        <authorList>
            <person name="Pagnier I."/>
            <person name="Yutin N."/>
            <person name="Croce O."/>
            <person name="Makarova K.S."/>
            <person name="Wolf Y.I."/>
            <person name="Benamar S."/>
            <person name="Raoult D."/>
            <person name="Koonin E.V."/>
            <person name="La Scola B."/>
        </authorList>
    </citation>
    <scope>NUCLEOTIDE SEQUENCE [LARGE SCALE GENOMIC DNA]</scope>
    <source>
        <strain evidence="2">BABL1</strain>
    </source>
</reference>
<dbReference type="AlphaFoldDB" id="V6DGP1"/>
<dbReference type="HOGENOM" id="CLU_374574_0_0_7"/>
<protein>
    <submittedName>
        <fullName evidence="1">Uncharacterized protein</fullName>
    </submittedName>
</protein>
<dbReference type="KEGG" id="dpb:BABL1_gene_280"/>
<name>V6DGP1_9BACT</name>
<sequence>MLKRLLNSILIILLFVLFDIGNIYAVISRNDIKCSNREMIVLIETGNTENILRTLNSNIDYNLKKEVEPLGVGAISTMYLAAMYQEEAPILISKRLVTNILEHSKLFQDFLNLRPEQIKQKYLNYPKFYSIDFIRDFKDSCLYVNKIYNQINSEVKLRINNYLANKDQSKEIFIQRIIRDKKINKLQVPYLLDKFSSSNTKFYIWLEIIVNIICNNVPYNNWLIKKVDSDIYLLIPKKYLDKLQISYKDIRYLNSKALTDTELKLGLKVNHLIDANFTDRDLLEVTRAKNRDFISSLDKIFVSKSNDKYKNTWSIYCGGHGTYDSAEKMFLPQLKILKKYYKEESRKNPNQEYFRNLSMIQTKINDIKPYVKAYMFNNLKYLNGTIISLAKTEFQKLLKFFNYNIDTAFLYYTSCYSGGANLLDPYTENSKPLVLDYDIALGTLAENISLQHVPFLTIPDFFNINGALSKNLSVFSVNKRTLRVKTALNFKKYFKSLRTGKHKDLQGLQSTILNVNPYFYSYNGQTKIDFISNIPSVRFRNSSYFQTLDNQEICMINGMNSMNQINLNKDVILLGADYIQGTLNIIKSPSCIVSIIPGNLSHVIERITAPNLSLKNIIKPFLFLKDLKAPKVFWIKQLICSNSFDMQILNLPYKKDLILYDVIIMRNVLNSENLKFIDFYLYPRQSEYDYIYFNDERSNSYKIICSKNDEIDNQVIQNSTFKNYKKEILELETSIKKYIKI</sequence>
<dbReference type="EMBL" id="HG793133">
    <property type="protein sequence ID" value="CDK30735.1"/>
    <property type="molecule type" value="Genomic_DNA"/>
</dbReference>
<accession>V6DGP1</accession>
<dbReference type="Proteomes" id="UP000018769">
    <property type="component" value="Chromosome I"/>
</dbReference>